<keyword evidence="11" id="KW-0732">Signal</keyword>
<evidence type="ECO:0000256" key="11">
    <source>
        <dbReference type="SAM" id="SignalP"/>
    </source>
</evidence>
<evidence type="ECO:0000256" key="2">
    <source>
        <dbReference type="ARBA" id="ARBA00015816"/>
    </source>
</evidence>
<protein>
    <recommendedName>
        <fullName evidence="2">Cytochrome bc1 complex Rieske iron-sulfur subunit</fullName>
    </recommendedName>
    <alternativeName>
        <fullName evidence="8">Cytochrome bc1 reductase complex subunit QcrA</fullName>
    </alternativeName>
</protein>
<keyword evidence="14" id="KW-1185">Reference proteome</keyword>
<organism evidence="13 14">
    <name type="scientific">Nocardioides panacihumi</name>
    <dbReference type="NCBI Taxonomy" id="400774"/>
    <lineage>
        <taxon>Bacteria</taxon>
        <taxon>Bacillati</taxon>
        <taxon>Actinomycetota</taxon>
        <taxon>Actinomycetes</taxon>
        <taxon>Propionibacteriales</taxon>
        <taxon>Nocardioidaceae</taxon>
        <taxon>Nocardioides</taxon>
    </lineage>
</organism>
<keyword evidence="6" id="KW-0411">Iron-sulfur</keyword>
<feature type="domain" description="Rieske" evidence="12">
    <location>
        <begin position="48"/>
        <end position="140"/>
    </location>
</feature>
<evidence type="ECO:0000256" key="9">
    <source>
        <dbReference type="ARBA" id="ARBA00034078"/>
    </source>
</evidence>
<keyword evidence="5" id="KW-0408">Iron</keyword>
<evidence type="ECO:0000259" key="12">
    <source>
        <dbReference type="PROSITE" id="PS51296"/>
    </source>
</evidence>
<dbReference type="Pfam" id="PF00355">
    <property type="entry name" value="Rieske"/>
    <property type="match status" value="1"/>
</dbReference>
<dbReference type="InterPro" id="IPR006311">
    <property type="entry name" value="TAT_signal"/>
</dbReference>
<evidence type="ECO:0000256" key="3">
    <source>
        <dbReference type="ARBA" id="ARBA00022714"/>
    </source>
</evidence>
<dbReference type="Gene3D" id="2.102.10.10">
    <property type="entry name" value="Rieske [2Fe-2S] iron-sulphur domain"/>
    <property type="match status" value="1"/>
</dbReference>
<dbReference type="EMBL" id="BAAAPB010000008">
    <property type="protein sequence ID" value="GAA1978234.1"/>
    <property type="molecule type" value="Genomic_DNA"/>
</dbReference>
<proteinExistence type="predicted"/>
<reference evidence="14" key="1">
    <citation type="journal article" date="2019" name="Int. J. Syst. Evol. Microbiol.">
        <title>The Global Catalogue of Microorganisms (GCM) 10K type strain sequencing project: providing services to taxonomists for standard genome sequencing and annotation.</title>
        <authorList>
            <consortium name="The Broad Institute Genomics Platform"/>
            <consortium name="The Broad Institute Genome Sequencing Center for Infectious Disease"/>
            <person name="Wu L."/>
            <person name="Ma J."/>
        </authorList>
    </citation>
    <scope>NUCLEOTIDE SEQUENCE [LARGE SCALE GENOMIC DNA]</scope>
    <source>
        <strain evidence="14">JCM 15309</strain>
    </source>
</reference>
<accession>A0ABP5DDQ5</accession>
<evidence type="ECO:0000256" key="7">
    <source>
        <dbReference type="ARBA" id="ARBA00023157"/>
    </source>
</evidence>
<evidence type="ECO:0000256" key="1">
    <source>
        <dbReference type="ARBA" id="ARBA00002494"/>
    </source>
</evidence>
<dbReference type="PRINTS" id="PR00162">
    <property type="entry name" value="RIESKE"/>
</dbReference>
<dbReference type="PROSITE" id="PS51257">
    <property type="entry name" value="PROKAR_LIPOPROTEIN"/>
    <property type="match status" value="1"/>
</dbReference>
<keyword evidence="7" id="KW-1015">Disulfide bond</keyword>
<keyword evidence="4" id="KW-0479">Metal-binding</keyword>
<dbReference type="InterPro" id="IPR017941">
    <property type="entry name" value="Rieske_2Fe-2S"/>
</dbReference>
<evidence type="ECO:0000256" key="5">
    <source>
        <dbReference type="ARBA" id="ARBA00023004"/>
    </source>
</evidence>
<dbReference type="CDD" id="cd03467">
    <property type="entry name" value="Rieske"/>
    <property type="match status" value="1"/>
</dbReference>
<dbReference type="InterPro" id="IPR036922">
    <property type="entry name" value="Rieske_2Fe-2S_sf"/>
</dbReference>
<dbReference type="PROSITE" id="PS51296">
    <property type="entry name" value="RIESKE"/>
    <property type="match status" value="1"/>
</dbReference>
<dbReference type="PROSITE" id="PS51318">
    <property type="entry name" value="TAT"/>
    <property type="match status" value="1"/>
</dbReference>
<dbReference type="PANTHER" id="PTHR10134">
    <property type="entry name" value="CYTOCHROME B-C1 COMPLEX SUBUNIT RIESKE, MITOCHONDRIAL"/>
    <property type="match status" value="1"/>
</dbReference>
<comment type="caution">
    <text evidence="13">The sequence shown here is derived from an EMBL/GenBank/DDBJ whole genome shotgun (WGS) entry which is preliminary data.</text>
</comment>
<feature type="signal peptide" evidence="11">
    <location>
        <begin position="1"/>
        <end position="25"/>
    </location>
</feature>
<feature type="chain" id="PRO_5046138825" description="Cytochrome bc1 complex Rieske iron-sulfur subunit" evidence="11">
    <location>
        <begin position="26"/>
        <end position="141"/>
    </location>
</feature>
<evidence type="ECO:0000256" key="4">
    <source>
        <dbReference type="ARBA" id="ARBA00022723"/>
    </source>
</evidence>
<dbReference type="InterPro" id="IPR014349">
    <property type="entry name" value="Rieske_Fe-S_prot"/>
</dbReference>
<evidence type="ECO:0000313" key="13">
    <source>
        <dbReference type="EMBL" id="GAA1978234.1"/>
    </source>
</evidence>
<evidence type="ECO:0000313" key="14">
    <source>
        <dbReference type="Proteomes" id="UP001500571"/>
    </source>
</evidence>
<dbReference type="Proteomes" id="UP001500571">
    <property type="component" value="Unassembled WGS sequence"/>
</dbReference>
<feature type="region of interest" description="Disordered" evidence="10">
    <location>
        <begin position="32"/>
        <end position="54"/>
    </location>
</feature>
<dbReference type="SUPFAM" id="SSF50022">
    <property type="entry name" value="ISP domain"/>
    <property type="match status" value="1"/>
</dbReference>
<name>A0ABP5DDQ5_9ACTN</name>
<comment type="cofactor">
    <cofactor evidence="9">
        <name>[2Fe-2S] cluster</name>
        <dbReference type="ChEBI" id="CHEBI:190135"/>
    </cofactor>
</comment>
<evidence type="ECO:0000256" key="10">
    <source>
        <dbReference type="SAM" id="MobiDB-lite"/>
    </source>
</evidence>
<evidence type="ECO:0000256" key="6">
    <source>
        <dbReference type="ARBA" id="ARBA00023014"/>
    </source>
</evidence>
<comment type="function">
    <text evidence="1">Iron-sulfur subunit of the cytochrome bc1 complex, an essential component of the respiratory electron transport chain required for ATP synthesis. The bc1 complex catalyzes the oxidation of menaquinol and the reduction of cytochrome c in the respiratory chain. The bc1 complex operates through a Q-cycle mechanism that couples electron transfer to generation of the proton gradient that drives ATP synthesis.</text>
</comment>
<dbReference type="InterPro" id="IPR005805">
    <property type="entry name" value="Rieske_Fe-S_prot_C"/>
</dbReference>
<dbReference type="RefSeq" id="WP_344048773.1">
    <property type="nucleotide sequence ID" value="NZ_BAAAPB010000008.1"/>
</dbReference>
<gene>
    <name evidence="13" type="ORF">GCM10009798_44340</name>
</gene>
<keyword evidence="3" id="KW-0001">2Fe-2S</keyword>
<sequence>MADQLTRRTTLAGAAGLTASLPLLAACGGGSGSGASGQDKVTRNKPGTVVGPTSDVPVGSGKIYGDLNVVVTQPEAGTFKAFSATCTHQGCQVSSVDHQAILCRCHFSKFSIENGSVEGGPAPAPLQSVPITVTNGQITLA</sequence>
<evidence type="ECO:0000256" key="8">
    <source>
        <dbReference type="ARBA" id="ARBA00029586"/>
    </source>
</evidence>